<dbReference type="InterPro" id="IPR050832">
    <property type="entry name" value="Bact_Acetyltransf"/>
</dbReference>
<dbReference type="PROSITE" id="PS51186">
    <property type="entry name" value="GNAT"/>
    <property type="match status" value="1"/>
</dbReference>
<evidence type="ECO:0000313" key="5">
    <source>
        <dbReference type="Proteomes" id="UP001167160"/>
    </source>
</evidence>
<sequence length="176" mass="18965">MSVTFTLDPRMTPELLAGIGALWADVSNAGGAVGFVPPVTADDIRPEIVKLLAAVADGRARLLVGRGADGSPVATALLTYNAARIMRHWLWVHTVMVRPSLQGQGHGRALMAAVAGEARAMDGVESLRLTCRGGLGLEDFYARCGYREVGRVPRAIRVADDDYRDDVTLWLPLRQT</sequence>
<dbReference type="EMBL" id="JAMQGM010000028">
    <property type="protein sequence ID" value="MCM2578320.1"/>
    <property type="molecule type" value="Genomic_DNA"/>
</dbReference>
<name>A0ABT0X720_9ACTN</name>
<dbReference type="InterPro" id="IPR016181">
    <property type="entry name" value="Acyl_CoA_acyltransferase"/>
</dbReference>
<dbReference type="CDD" id="cd04301">
    <property type="entry name" value="NAT_SF"/>
    <property type="match status" value="1"/>
</dbReference>
<dbReference type="PANTHER" id="PTHR43877">
    <property type="entry name" value="AMINOALKYLPHOSPHONATE N-ACETYLTRANSFERASE-RELATED-RELATED"/>
    <property type="match status" value="1"/>
</dbReference>
<dbReference type="RefSeq" id="WP_251414705.1">
    <property type="nucleotide sequence ID" value="NZ_JAMQGM010000028.1"/>
</dbReference>
<protein>
    <submittedName>
        <fullName evidence="4">GNAT family N-acetyltransferase</fullName>
    </submittedName>
</protein>
<comment type="caution">
    <text evidence="4">The sequence shown here is derived from an EMBL/GenBank/DDBJ whole genome shotgun (WGS) entry which is preliminary data.</text>
</comment>
<keyword evidence="1" id="KW-0808">Transferase</keyword>
<dbReference type="InterPro" id="IPR000182">
    <property type="entry name" value="GNAT_dom"/>
</dbReference>
<evidence type="ECO:0000259" key="3">
    <source>
        <dbReference type="PROSITE" id="PS51186"/>
    </source>
</evidence>
<keyword evidence="5" id="KW-1185">Reference proteome</keyword>
<evidence type="ECO:0000313" key="4">
    <source>
        <dbReference type="EMBL" id="MCM2578320.1"/>
    </source>
</evidence>
<keyword evidence="2" id="KW-0012">Acyltransferase</keyword>
<dbReference type="PANTHER" id="PTHR43877:SF2">
    <property type="entry name" value="AMINOALKYLPHOSPHONATE N-ACETYLTRANSFERASE-RELATED"/>
    <property type="match status" value="1"/>
</dbReference>
<evidence type="ECO:0000256" key="1">
    <source>
        <dbReference type="ARBA" id="ARBA00022679"/>
    </source>
</evidence>
<feature type="domain" description="N-acetyltransferase" evidence="3">
    <location>
        <begin position="6"/>
        <end position="174"/>
    </location>
</feature>
<gene>
    <name evidence="4" type="ORF">M1E25_13290</name>
</gene>
<dbReference type="SUPFAM" id="SSF55729">
    <property type="entry name" value="Acyl-CoA N-acyltransferases (Nat)"/>
    <property type="match status" value="1"/>
</dbReference>
<proteinExistence type="predicted"/>
<dbReference type="Gene3D" id="3.40.630.30">
    <property type="match status" value="1"/>
</dbReference>
<evidence type="ECO:0000256" key="2">
    <source>
        <dbReference type="ARBA" id="ARBA00023315"/>
    </source>
</evidence>
<organism evidence="4 5">
    <name type="scientific">Streptomyces meridianus</name>
    <dbReference type="NCBI Taxonomy" id="2938945"/>
    <lineage>
        <taxon>Bacteria</taxon>
        <taxon>Bacillati</taxon>
        <taxon>Actinomycetota</taxon>
        <taxon>Actinomycetes</taxon>
        <taxon>Kitasatosporales</taxon>
        <taxon>Streptomycetaceae</taxon>
        <taxon>Streptomyces</taxon>
    </lineage>
</organism>
<dbReference type="Proteomes" id="UP001167160">
    <property type="component" value="Unassembled WGS sequence"/>
</dbReference>
<accession>A0ABT0X720</accession>
<reference evidence="4" key="1">
    <citation type="journal article" date="2023" name="Int. J. Syst. Evol. Microbiol.">
        <title>Streptomyces meridianus sp. nov. isolated from brackish water of the Tagus estuary in Alcochete, Portugal.</title>
        <authorList>
            <person name="Santos J.D.N."/>
            <person name="Klimek D."/>
            <person name="Calusinska M."/>
            <person name="Lobo Da Cunha A."/>
            <person name="Catita J."/>
            <person name="Goncalves H."/>
            <person name="Gonzalez I."/>
            <person name="Reyes F."/>
            <person name="Lage O.M."/>
        </authorList>
    </citation>
    <scope>NUCLEOTIDE SEQUENCE</scope>
    <source>
        <strain evidence="4">MTZ3.1</strain>
    </source>
</reference>
<dbReference type="Pfam" id="PF00583">
    <property type="entry name" value="Acetyltransf_1"/>
    <property type="match status" value="1"/>
</dbReference>